<dbReference type="GO" id="GO:0005737">
    <property type="term" value="C:cytoplasm"/>
    <property type="evidence" value="ECO:0000318"/>
    <property type="project" value="GO_Central"/>
</dbReference>
<evidence type="ECO:0000256" key="3">
    <source>
        <dbReference type="PROSITE-ProRule" id="PRU10141"/>
    </source>
</evidence>
<dbReference type="OrthoDB" id="1668230at2759"/>
<dbReference type="SMART" id="SM00220">
    <property type="entry name" value="S_TKc"/>
    <property type="match status" value="1"/>
</dbReference>
<keyword evidence="2 3" id="KW-0067">ATP-binding</keyword>
<evidence type="ECO:0000259" key="4">
    <source>
        <dbReference type="PROSITE" id="PS50011"/>
    </source>
</evidence>
<gene>
    <name evidence="5" type="ORF">GSPATT00008318001</name>
</gene>
<sequence length="528" mass="61345">MKSQYDYSQIQYECIVVRKHFISDVKYYCYVLNDYLLMSRVRLLTIQKVKDQRPKYVLQLQLTQQVGWITELKNNKLLLKAFTITYQNKFKDFIGKMEDLQKIREHIKNKVTFSKISDFYEAQYHLGKGSSAKVIQIKEIGAESAKLAAKAIDKKYLQKSEFGMQAFLNEVAILNFLSRKNSNSPFIRLYETFEGDHTYYLILDLLRGRTLAEEIDLMKELLSLKSVKLIMQQLLEGVRILHENNIIHRDLKPDNIMFREQNQYDTLIIVDFGLSTFTDVSKYQFPKCGTPGYVAPEILNLIDRDIKYDKVCDIFSCGCIFYKLLFGHSLFFGNTFNEVLAQNKNCNFVLDGRDMDMISIEAQKLLKRMLAKSPAERITAKQALESDFFKTPIIQSAQNIMKLSKISNNISNKNIFQPTADGQLSEAESPFQRVQNKFKNQIDFDADISENKSSFIQIKQLPQVKKPSCGKMVDSSLGSFYIKDPLSSFKKLNAMSLKNLSESQDNKVNQYEIDQMQRISLFNRQKEY</sequence>
<dbReference type="SUPFAM" id="SSF56112">
    <property type="entry name" value="Protein kinase-like (PK-like)"/>
    <property type="match status" value="1"/>
</dbReference>
<dbReference type="GO" id="GO:0005524">
    <property type="term" value="F:ATP binding"/>
    <property type="evidence" value="ECO:0007669"/>
    <property type="project" value="UniProtKB-UniRule"/>
</dbReference>
<keyword evidence="6" id="KW-1185">Reference proteome</keyword>
<dbReference type="STRING" id="5888.A0CM22"/>
<dbReference type="GO" id="GO:0044773">
    <property type="term" value="P:mitotic DNA damage checkpoint signaling"/>
    <property type="evidence" value="ECO:0000318"/>
    <property type="project" value="GO_Central"/>
</dbReference>
<name>A0CM22_PARTE</name>
<dbReference type="FunFam" id="1.10.510.10:FF:000945">
    <property type="entry name" value="Uncharacterized protein"/>
    <property type="match status" value="1"/>
</dbReference>
<dbReference type="Pfam" id="PF00069">
    <property type="entry name" value="Pkinase"/>
    <property type="match status" value="1"/>
</dbReference>
<evidence type="ECO:0000256" key="1">
    <source>
        <dbReference type="ARBA" id="ARBA00022741"/>
    </source>
</evidence>
<feature type="binding site" evidence="3">
    <location>
        <position position="150"/>
    </location>
    <ligand>
        <name>ATP</name>
        <dbReference type="ChEBI" id="CHEBI:30616"/>
    </ligand>
</feature>
<reference evidence="5 6" key="1">
    <citation type="journal article" date="2006" name="Nature">
        <title>Global trends of whole-genome duplications revealed by the ciliate Paramecium tetraurelia.</title>
        <authorList>
            <consortium name="Genoscope"/>
            <person name="Aury J.-M."/>
            <person name="Jaillon O."/>
            <person name="Duret L."/>
            <person name="Noel B."/>
            <person name="Jubin C."/>
            <person name="Porcel B.M."/>
            <person name="Segurens B."/>
            <person name="Daubin V."/>
            <person name="Anthouard V."/>
            <person name="Aiach N."/>
            <person name="Arnaiz O."/>
            <person name="Billaut A."/>
            <person name="Beisson J."/>
            <person name="Blanc I."/>
            <person name="Bouhouche K."/>
            <person name="Camara F."/>
            <person name="Duharcourt S."/>
            <person name="Guigo R."/>
            <person name="Gogendeau D."/>
            <person name="Katinka M."/>
            <person name="Keller A.-M."/>
            <person name="Kissmehl R."/>
            <person name="Klotz C."/>
            <person name="Koll F."/>
            <person name="Le Moue A."/>
            <person name="Lepere C."/>
            <person name="Malinsky S."/>
            <person name="Nowacki M."/>
            <person name="Nowak J.K."/>
            <person name="Plattner H."/>
            <person name="Poulain J."/>
            <person name="Ruiz F."/>
            <person name="Serrano V."/>
            <person name="Zagulski M."/>
            <person name="Dessen P."/>
            <person name="Betermier M."/>
            <person name="Weissenbach J."/>
            <person name="Scarpelli C."/>
            <person name="Schachter V."/>
            <person name="Sperling L."/>
            <person name="Meyer E."/>
            <person name="Cohen J."/>
            <person name="Wincker P."/>
        </authorList>
    </citation>
    <scope>NUCLEOTIDE SEQUENCE [LARGE SCALE GENOMIC DNA]</scope>
    <source>
        <strain evidence="5 6">Stock d4-2</strain>
    </source>
</reference>
<dbReference type="InterPro" id="IPR000719">
    <property type="entry name" value="Prot_kinase_dom"/>
</dbReference>
<evidence type="ECO:0000313" key="6">
    <source>
        <dbReference type="Proteomes" id="UP000000600"/>
    </source>
</evidence>
<dbReference type="PROSITE" id="PS50011">
    <property type="entry name" value="PROTEIN_KINASE_DOM"/>
    <property type="match status" value="1"/>
</dbReference>
<dbReference type="GO" id="GO:0004674">
    <property type="term" value="F:protein serine/threonine kinase activity"/>
    <property type="evidence" value="ECO:0000318"/>
    <property type="project" value="GO_Central"/>
</dbReference>
<evidence type="ECO:0000313" key="5">
    <source>
        <dbReference type="EMBL" id="CAK71839.1"/>
    </source>
</evidence>
<organism evidence="5 6">
    <name type="scientific">Paramecium tetraurelia</name>
    <dbReference type="NCBI Taxonomy" id="5888"/>
    <lineage>
        <taxon>Eukaryota</taxon>
        <taxon>Sar</taxon>
        <taxon>Alveolata</taxon>
        <taxon>Ciliophora</taxon>
        <taxon>Intramacronucleata</taxon>
        <taxon>Oligohymenophorea</taxon>
        <taxon>Peniculida</taxon>
        <taxon>Parameciidae</taxon>
        <taxon>Paramecium</taxon>
    </lineage>
</organism>
<accession>A0CM22</accession>
<dbReference type="InterPro" id="IPR011009">
    <property type="entry name" value="Kinase-like_dom_sf"/>
</dbReference>
<dbReference type="EMBL" id="CT868108">
    <property type="protein sequence ID" value="CAK71839.1"/>
    <property type="molecule type" value="Genomic_DNA"/>
</dbReference>
<feature type="domain" description="Protein kinase" evidence="4">
    <location>
        <begin position="120"/>
        <end position="389"/>
    </location>
</feature>
<dbReference type="RefSeq" id="XP_001439236.1">
    <property type="nucleotide sequence ID" value="XM_001439199.1"/>
</dbReference>
<dbReference type="OMA" id="RDMDMIS"/>
<proteinExistence type="predicted"/>
<dbReference type="InterPro" id="IPR017441">
    <property type="entry name" value="Protein_kinase_ATP_BS"/>
</dbReference>
<dbReference type="AlphaFoldDB" id="A0CM22"/>
<dbReference type="GO" id="GO:0005634">
    <property type="term" value="C:nucleus"/>
    <property type="evidence" value="ECO:0000318"/>
    <property type="project" value="GO_Central"/>
</dbReference>
<dbReference type="PANTHER" id="PTHR44167">
    <property type="entry name" value="OVARIAN-SPECIFIC SERINE/THREONINE-PROTEIN KINASE LOK-RELATED"/>
    <property type="match status" value="1"/>
</dbReference>
<dbReference type="Gene3D" id="1.10.510.10">
    <property type="entry name" value="Transferase(Phosphotransferase) domain 1"/>
    <property type="match status" value="1"/>
</dbReference>
<keyword evidence="1 3" id="KW-0547">Nucleotide-binding</keyword>
<dbReference type="PROSITE" id="PS00107">
    <property type="entry name" value="PROTEIN_KINASE_ATP"/>
    <property type="match status" value="1"/>
</dbReference>
<dbReference type="InterPro" id="IPR008271">
    <property type="entry name" value="Ser/Thr_kinase_AS"/>
</dbReference>
<dbReference type="PANTHER" id="PTHR44167:SF18">
    <property type="entry name" value="PROTEIN KINASE DOMAIN-CONTAINING PROTEIN"/>
    <property type="match status" value="1"/>
</dbReference>
<dbReference type="Proteomes" id="UP000000600">
    <property type="component" value="Unassembled WGS sequence"/>
</dbReference>
<dbReference type="GeneID" id="5025021"/>
<dbReference type="KEGG" id="ptm:GSPATT00008318001"/>
<evidence type="ECO:0000256" key="2">
    <source>
        <dbReference type="ARBA" id="ARBA00022840"/>
    </source>
</evidence>
<dbReference type="HOGENOM" id="CLU_000288_177_2_1"/>
<dbReference type="PROSITE" id="PS00108">
    <property type="entry name" value="PROTEIN_KINASE_ST"/>
    <property type="match status" value="1"/>
</dbReference>
<protein>
    <recommendedName>
        <fullName evidence="4">Protein kinase domain-containing protein</fullName>
    </recommendedName>
</protein>
<dbReference type="eggNOG" id="KOG0033">
    <property type="taxonomic scope" value="Eukaryota"/>
</dbReference>
<dbReference type="InParanoid" id="A0CM22"/>
<dbReference type="Gene3D" id="3.30.200.20">
    <property type="entry name" value="Phosphorylase Kinase, domain 1"/>
    <property type="match status" value="1"/>
</dbReference>